<name>A0A2W5C3B8_9BACT</name>
<gene>
    <name evidence="3" type="ORF">DI626_01475</name>
</gene>
<dbReference type="PANTHER" id="PTHR30349">
    <property type="entry name" value="PHAGE INTEGRASE-RELATED"/>
    <property type="match status" value="1"/>
</dbReference>
<proteinExistence type="predicted"/>
<evidence type="ECO:0000313" key="4">
    <source>
        <dbReference type="Proteomes" id="UP000249557"/>
    </source>
</evidence>
<evidence type="ECO:0000313" key="3">
    <source>
        <dbReference type="EMBL" id="PZO88588.1"/>
    </source>
</evidence>
<dbReference type="Pfam" id="PF00589">
    <property type="entry name" value="Phage_integrase"/>
    <property type="match status" value="1"/>
</dbReference>
<sequence length="435" mass="50204">MSVYQNKQRKKWCYAFNIKGERFTGYCEHPKTGEIAATKRDALKFEKLIRSEIELQIENRGTEKEEIDLPLPHSIPLIEPITYRLKQMAGKASFACAKTYANEILAFFGETLPMDKVEDRIHLYIEYSEKQNVKIFKGKDANGKNLYEVKPKLRSKKSTNEYLKFLTQAYREFKGAPENKKIKHCIPEPPEFKLLRTPKRIPTPIPYNVSKTYIEAFDETLHAHTRLAYIICVQTGMRAKECARIRERQYYETERYIALEPEQTKTDTGRTVQVNEIAHQALMECRKLGDYLWEILKSYPQLAAEYQKAYGITTRGDINFILYRRNGTGVPRPVKHVATTAWKATKKAAGIQYRWHDTRAAFCSDTLGANGDIDAVQKLAGHQDIQTTQKYLNAQNPRLKKAVNSLAEYRPLNVEAITPVKLSRKVERVLQQTAA</sequence>
<evidence type="ECO:0000259" key="2">
    <source>
        <dbReference type="PROSITE" id="PS51898"/>
    </source>
</evidence>
<dbReference type="GO" id="GO:0006310">
    <property type="term" value="P:DNA recombination"/>
    <property type="evidence" value="ECO:0007669"/>
    <property type="project" value="UniProtKB-KW"/>
</dbReference>
<dbReference type="GO" id="GO:0003677">
    <property type="term" value="F:DNA binding"/>
    <property type="evidence" value="ECO:0007669"/>
    <property type="project" value="InterPro"/>
</dbReference>
<dbReference type="PROSITE" id="PS51898">
    <property type="entry name" value="TYR_RECOMBINASE"/>
    <property type="match status" value="1"/>
</dbReference>
<dbReference type="Proteomes" id="UP000249557">
    <property type="component" value="Unassembled WGS sequence"/>
</dbReference>
<dbReference type="InterPro" id="IPR011010">
    <property type="entry name" value="DNA_brk_join_enz"/>
</dbReference>
<dbReference type="EMBL" id="QFNK01000013">
    <property type="protein sequence ID" value="PZO88588.1"/>
    <property type="molecule type" value="Genomic_DNA"/>
</dbReference>
<feature type="domain" description="Tyr recombinase" evidence="2">
    <location>
        <begin position="204"/>
        <end position="404"/>
    </location>
</feature>
<reference evidence="3 4" key="1">
    <citation type="submission" date="2017-08" db="EMBL/GenBank/DDBJ databases">
        <title>Infants hospitalized years apart are colonized by the same room-sourced microbial strains.</title>
        <authorList>
            <person name="Brooks B."/>
            <person name="Olm M.R."/>
            <person name="Firek B.A."/>
            <person name="Baker R."/>
            <person name="Thomas B.C."/>
            <person name="Morowitz M.J."/>
            <person name="Banfield J.F."/>
        </authorList>
    </citation>
    <scope>NUCLEOTIDE SEQUENCE [LARGE SCALE GENOMIC DNA]</scope>
    <source>
        <strain evidence="3">S2_018_000_R2_104</strain>
    </source>
</reference>
<protein>
    <recommendedName>
        <fullName evidence="2">Tyr recombinase domain-containing protein</fullName>
    </recommendedName>
</protein>
<keyword evidence="1" id="KW-0233">DNA recombination</keyword>
<dbReference type="CDD" id="cd00397">
    <property type="entry name" value="DNA_BRE_C"/>
    <property type="match status" value="1"/>
</dbReference>
<dbReference type="GO" id="GO:0015074">
    <property type="term" value="P:DNA integration"/>
    <property type="evidence" value="ECO:0007669"/>
    <property type="project" value="InterPro"/>
</dbReference>
<evidence type="ECO:0000256" key="1">
    <source>
        <dbReference type="ARBA" id="ARBA00023172"/>
    </source>
</evidence>
<dbReference type="Gene3D" id="1.10.443.10">
    <property type="entry name" value="Intergrase catalytic core"/>
    <property type="match status" value="1"/>
</dbReference>
<dbReference type="PANTHER" id="PTHR30349:SF64">
    <property type="entry name" value="PROPHAGE INTEGRASE INTD-RELATED"/>
    <property type="match status" value="1"/>
</dbReference>
<dbReference type="SUPFAM" id="SSF56349">
    <property type="entry name" value="DNA breaking-rejoining enzymes"/>
    <property type="match status" value="1"/>
</dbReference>
<dbReference type="InterPro" id="IPR050090">
    <property type="entry name" value="Tyrosine_recombinase_XerCD"/>
</dbReference>
<comment type="caution">
    <text evidence="3">The sequence shown here is derived from an EMBL/GenBank/DDBJ whole genome shotgun (WGS) entry which is preliminary data.</text>
</comment>
<organism evidence="3 4">
    <name type="scientific">Micavibrio aeruginosavorus</name>
    <dbReference type="NCBI Taxonomy" id="349221"/>
    <lineage>
        <taxon>Bacteria</taxon>
        <taxon>Pseudomonadati</taxon>
        <taxon>Bdellovibrionota</taxon>
        <taxon>Bdellovibrionia</taxon>
        <taxon>Bdellovibrionales</taxon>
        <taxon>Pseudobdellovibrionaceae</taxon>
        <taxon>Micavibrio</taxon>
    </lineage>
</organism>
<dbReference type="InterPro" id="IPR002104">
    <property type="entry name" value="Integrase_catalytic"/>
</dbReference>
<accession>A0A2W5C3B8</accession>
<dbReference type="AlphaFoldDB" id="A0A2W5C3B8"/>
<dbReference type="InterPro" id="IPR013762">
    <property type="entry name" value="Integrase-like_cat_sf"/>
</dbReference>